<reference evidence="1" key="3">
    <citation type="submission" date="2022-06" db="UniProtKB">
        <authorList>
            <consortium name="EnsemblPlants"/>
        </authorList>
    </citation>
    <scope>IDENTIFICATION</scope>
</reference>
<dbReference type="Proteomes" id="UP000015106">
    <property type="component" value="Chromosome 7"/>
</dbReference>
<reference evidence="1" key="2">
    <citation type="submission" date="2018-03" db="EMBL/GenBank/DDBJ databases">
        <title>The Triticum urartu genome reveals the dynamic nature of wheat genome evolution.</title>
        <authorList>
            <person name="Ling H."/>
            <person name="Ma B."/>
            <person name="Shi X."/>
            <person name="Liu H."/>
            <person name="Dong L."/>
            <person name="Sun H."/>
            <person name="Cao Y."/>
            <person name="Gao Q."/>
            <person name="Zheng S."/>
            <person name="Li Y."/>
            <person name="Yu Y."/>
            <person name="Du H."/>
            <person name="Qi M."/>
            <person name="Li Y."/>
            <person name="Yu H."/>
            <person name="Cui Y."/>
            <person name="Wang N."/>
            <person name="Chen C."/>
            <person name="Wu H."/>
            <person name="Zhao Y."/>
            <person name="Zhang J."/>
            <person name="Li Y."/>
            <person name="Zhou W."/>
            <person name="Zhang B."/>
            <person name="Hu W."/>
            <person name="Eijk M."/>
            <person name="Tang J."/>
            <person name="Witsenboer H."/>
            <person name="Zhao S."/>
            <person name="Li Z."/>
            <person name="Zhang A."/>
            <person name="Wang D."/>
            <person name="Liang C."/>
        </authorList>
    </citation>
    <scope>NUCLEOTIDE SEQUENCE [LARGE SCALE GENOMIC DNA]</scope>
    <source>
        <strain evidence="1">cv. G1812</strain>
    </source>
</reference>
<keyword evidence="2" id="KW-1185">Reference proteome</keyword>
<dbReference type="AlphaFoldDB" id="A0A8R7R7Z4"/>
<organism evidence="1 2">
    <name type="scientific">Triticum urartu</name>
    <name type="common">Red wild einkorn</name>
    <name type="synonym">Crithodium urartu</name>
    <dbReference type="NCBI Taxonomy" id="4572"/>
    <lineage>
        <taxon>Eukaryota</taxon>
        <taxon>Viridiplantae</taxon>
        <taxon>Streptophyta</taxon>
        <taxon>Embryophyta</taxon>
        <taxon>Tracheophyta</taxon>
        <taxon>Spermatophyta</taxon>
        <taxon>Magnoliopsida</taxon>
        <taxon>Liliopsida</taxon>
        <taxon>Poales</taxon>
        <taxon>Poaceae</taxon>
        <taxon>BOP clade</taxon>
        <taxon>Pooideae</taxon>
        <taxon>Triticodae</taxon>
        <taxon>Triticeae</taxon>
        <taxon>Triticinae</taxon>
        <taxon>Triticum</taxon>
    </lineage>
</organism>
<sequence>MVDLGVRGPSVRKRRAIPTKKISWPVRFTGFLHIPNEL</sequence>
<reference evidence="2" key="1">
    <citation type="journal article" date="2013" name="Nature">
        <title>Draft genome of the wheat A-genome progenitor Triticum urartu.</title>
        <authorList>
            <person name="Ling H.Q."/>
            <person name="Zhao S."/>
            <person name="Liu D."/>
            <person name="Wang J."/>
            <person name="Sun H."/>
            <person name="Zhang C."/>
            <person name="Fan H."/>
            <person name="Li D."/>
            <person name="Dong L."/>
            <person name="Tao Y."/>
            <person name="Gao C."/>
            <person name="Wu H."/>
            <person name="Li Y."/>
            <person name="Cui Y."/>
            <person name="Guo X."/>
            <person name="Zheng S."/>
            <person name="Wang B."/>
            <person name="Yu K."/>
            <person name="Liang Q."/>
            <person name="Yang W."/>
            <person name="Lou X."/>
            <person name="Chen J."/>
            <person name="Feng M."/>
            <person name="Jian J."/>
            <person name="Zhang X."/>
            <person name="Luo G."/>
            <person name="Jiang Y."/>
            <person name="Liu J."/>
            <person name="Wang Z."/>
            <person name="Sha Y."/>
            <person name="Zhang B."/>
            <person name="Wu H."/>
            <person name="Tang D."/>
            <person name="Shen Q."/>
            <person name="Xue P."/>
            <person name="Zou S."/>
            <person name="Wang X."/>
            <person name="Liu X."/>
            <person name="Wang F."/>
            <person name="Yang Y."/>
            <person name="An X."/>
            <person name="Dong Z."/>
            <person name="Zhang K."/>
            <person name="Zhang X."/>
            <person name="Luo M.C."/>
            <person name="Dvorak J."/>
            <person name="Tong Y."/>
            <person name="Wang J."/>
            <person name="Yang H."/>
            <person name="Li Z."/>
            <person name="Wang D."/>
            <person name="Zhang A."/>
            <person name="Wang J."/>
        </authorList>
    </citation>
    <scope>NUCLEOTIDE SEQUENCE</scope>
    <source>
        <strain evidence="2">cv. G1812</strain>
    </source>
</reference>
<accession>A0A8R7R7Z4</accession>
<dbReference type="Gramene" id="TuG1812G0700005385.01.T01">
    <property type="protein sequence ID" value="TuG1812G0700005385.01.T01.cds406655"/>
    <property type="gene ID" value="TuG1812G0700005385.01"/>
</dbReference>
<evidence type="ECO:0000313" key="1">
    <source>
        <dbReference type="EnsemblPlants" id="TuG1812G0700005385.01.T01.cds406655"/>
    </source>
</evidence>
<evidence type="ECO:0000313" key="2">
    <source>
        <dbReference type="Proteomes" id="UP000015106"/>
    </source>
</evidence>
<dbReference type="EnsemblPlants" id="TuG1812G0700005385.01.T01">
    <property type="protein sequence ID" value="TuG1812G0700005385.01.T01.cds406655"/>
    <property type="gene ID" value="TuG1812G0700005385.01"/>
</dbReference>
<proteinExistence type="predicted"/>
<name>A0A8R7R7Z4_TRIUA</name>
<protein>
    <submittedName>
        <fullName evidence="1">Uncharacterized protein</fullName>
    </submittedName>
</protein>